<gene>
    <name evidence="1" type="ORF">ACJMK2_020868</name>
</gene>
<name>A0ABD3U319_SINWO</name>
<keyword evidence="2" id="KW-1185">Reference proteome</keyword>
<evidence type="ECO:0008006" key="3">
    <source>
        <dbReference type="Google" id="ProtNLM"/>
    </source>
</evidence>
<evidence type="ECO:0000313" key="2">
    <source>
        <dbReference type="Proteomes" id="UP001634394"/>
    </source>
</evidence>
<dbReference type="EMBL" id="JBJQND010000017">
    <property type="protein sequence ID" value="KAL3842893.1"/>
    <property type="molecule type" value="Genomic_DNA"/>
</dbReference>
<sequence>MTWRLSLNSSLSDVIARNGLDSVAALLDGDRTSPSNNYILDWSASRSRMVGSTSVEDEVRSLFRNLFCIILSDFPRHISPGQAISGSDSLVQLNTPNCLDLGLKAHDAKTYLGFCSYTRPLDGYIGVMVQHQLPTVSHFSKLCLTECTYYKAGQMLAYFIMHRGPSPNFISHILYMELAEGIASIQPTSNEICGYELRGQVEAIAAATNEEDFKAAVVKAVELINLAGCTNLTLHLNQDGQTTLVKSLIKCVVCDRIQSPFEQFEDGLQTMGLVDEKKKQEWLAEGSNRKRIEERILVYWRDFFTRFRRYTSDEVPAHGFNFPLHLSFIHPEDLQDVAKCCTAWFPYENTCTMKLKIPGVNDYNTFQRNMAAANSMTVTFTSVNIIQKLPLTSNKGAICLCFQYRLSIYYYK</sequence>
<dbReference type="Proteomes" id="UP001634394">
    <property type="component" value="Unassembled WGS sequence"/>
</dbReference>
<proteinExistence type="predicted"/>
<protein>
    <recommendedName>
        <fullName evidence="3">HECT domain-containing protein</fullName>
    </recommendedName>
</protein>
<organism evidence="1 2">
    <name type="scientific">Sinanodonta woodiana</name>
    <name type="common">Chinese pond mussel</name>
    <name type="synonym">Anodonta woodiana</name>
    <dbReference type="NCBI Taxonomy" id="1069815"/>
    <lineage>
        <taxon>Eukaryota</taxon>
        <taxon>Metazoa</taxon>
        <taxon>Spiralia</taxon>
        <taxon>Lophotrochozoa</taxon>
        <taxon>Mollusca</taxon>
        <taxon>Bivalvia</taxon>
        <taxon>Autobranchia</taxon>
        <taxon>Heteroconchia</taxon>
        <taxon>Palaeoheterodonta</taxon>
        <taxon>Unionida</taxon>
        <taxon>Unionoidea</taxon>
        <taxon>Unionidae</taxon>
        <taxon>Unioninae</taxon>
        <taxon>Sinanodonta</taxon>
    </lineage>
</organism>
<dbReference type="AlphaFoldDB" id="A0ABD3U319"/>
<evidence type="ECO:0000313" key="1">
    <source>
        <dbReference type="EMBL" id="KAL3842893.1"/>
    </source>
</evidence>
<comment type="caution">
    <text evidence="1">The sequence shown here is derived from an EMBL/GenBank/DDBJ whole genome shotgun (WGS) entry which is preliminary data.</text>
</comment>
<reference evidence="1 2" key="1">
    <citation type="submission" date="2024-11" db="EMBL/GenBank/DDBJ databases">
        <title>Chromosome-level genome assembly of the freshwater bivalve Anodonta woodiana.</title>
        <authorList>
            <person name="Chen X."/>
        </authorList>
    </citation>
    <scope>NUCLEOTIDE SEQUENCE [LARGE SCALE GENOMIC DNA]</scope>
    <source>
        <strain evidence="1">MN2024</strain>
        <tissue evidence="1">Gills</tissue>
    </source>
</reference>
<accession>A0ABD3U319</accession>